<keyword evidence="1" id="KW-0614">Plasmid</keyword>
<proteinExistence type="predicted"/>
<protein>
    <recommendedName>
        <fullName evidence="3">FCD domain-containing protein</fullName>
    </recommendedName>
</protein>
<name>A0ABY4GEF0_9BACT</name>
<organism evidence="1 2">
    <name type="scientific">Hymenobacter volaticus</name>
    <dbReference type="NCBI Taxonomy" id="2932254"/>
    <lineage>
        <taxon>Bacteria</taxon>
        <taxon>Pseudomonadati</taxon>
        <taxon>Bacteroidota</taxon>
        <taxon>Cytophagia</taxon>
        <taxon>Cytophagales</taxon>
        <taxon>Hymenobacteraceae</taxon>
        <taxon>Hymenobacter</taxon>
    </lineage>
</organism>
<evidence type="ECO:0000313" key="2">
    <source>
        <dbReference type="Proteomes" id="UP000830401"/>
    </source>
</evidence>
<gene>
    <name evidence="1" type="ORF">MUN86_26795</name>
</gene>
<sequence>MRHMLLQATGNEQGLAELDAHRTVTQLLFAHGAALALQQKLTTYAHSFQVSTRGFQYCFAPRRSCSNFTTMRP</sequence>
<evidence type="ECO:0008006" key="3">
    <source>
        <dbReference type="Google" id="ProtNLM"/>
    </source>
</evidence>
<geneLocation type="plasmid" evidence="1 2">
    <name>unnamed4</name>
</geneLocation>
<dbReference type="EMBL" id="CP095065">
    <property type="protein sequence ID" value="UOQ69310.1"/>
    <property type="molecule type" value="Genomic_DNA"/>
</dbReference>
<accession>A0ABY4GEF0</accession>
<evidence type="ECO:0000313" key="1">
    <source>
        <dbReference type="EMBL" id="UOQ69310.1"/>
    </source>
</evidence>
<keyword evidence="2" id="KW-1185">Reference proteome</keyword>
<dbReference type="RefSeq" id="WP_245127064.1">
    <property type="nucleotide sequence ID" value="NZ_CP095065.1"/>
</dbReference>
<dbReference type="Proteomes" id="UP000830401">
    <property type="component" value="Plasmid unnamed4"/>
</dbReference>
<reference evidence="1" key="1">
    <citation type="submission" date="2022-04" db="EMBL/GenBank/DDBJ databases">
        <title>Hymenobacter sp. isolated from the air.</title>
        <authorList>
            <person name="Won M."/>
            <person name="Lee C.-M."/>
            <person name="Woen H.-Y."/>
            <person name="Kwon S.-W."/>
        </authorList>
    </citation>
    <scope>NUCLEOTIDE SEQUENCE</scope>
    <source>
        <strain evidence="1">5420S-77</strain>
        <plasmid evidence="1">unnamed4</plasmid>
    </source>
</reference>